<protein>
    <submittedName>
        <fullName evidence="1">HDC10899</fullName>
    </submittedName>
</protein>
<proteinExistence type="predicted"/>
<accession>Q6IL09</accession>
<evidence type="ECO:0000313" key="1">
    <source>
        <dbReference type="EMBL" id="DAA03050.1"/>
    </source>
</evidence>
<reference evidence="1" key="1">
    <citation type="journal article" date="2003" name="Genome Biol.">
        <title>An integrated gene annotation and transcriptional profiling approach towards the full gene content of the Drosophila genome.</title>
        <authorList>
            <person name="Hild M."/>
            <person name="Beckmann B."/>
            <person name="Haas S.A."/>
            <person name="Koch B."/>
            <person name="Solovyev V."/>
            <person name="Busold C."/>
            <person name="Fellenberg K."/>
            <person name="Boutros M."/>
            <person name="Vingron M."/>
            <person name="Sauer F."/>
            <person name="Hoheisel J.D."/>
            <person name="Paro R."/>
        </authorList>
    </citation>
    <scope>NUCLEOTIDE SEQUENCE</scope>
</reference>
<name>Q6IL09_DROME</name>
<dbReference type="AlphaFoldDB" id="Q6IL09"/>
<gene>
    <name evidence="1" type="ORF">HDC10899</name>
</gene>
<sequence length="170" mass="18741">MKPTTRNETTWQCRQTPSLTRLSIAGCHSPFAIHHSPFAILPFCHFAICRRTHTRLGGVAIWAEVFPTSSTCSPRRLKVAQCKTAGGIADKLGTLGMGKQRSKIAKSNRLFDSASAAKDISAYLTSSFDVAVKQLWRIFCLFASGPPSDLTTLSEKWVCFMSEHQDEMSG</sequence>
<organism evidence="1">
    <name type="scientific">Drosophila melanogaster</name>
    <name type="common">Fruit fly</name>
    <dbReference type="NCBI Taxonomy" id="7227"/>
    <lineage>
        <taxon>Eukaryota</taxon>
        <taxon>Metazoa</taxon>
        <taxon>Ecdysozoa</taxon>
        <taxon>Arthropoda</taxon>
        <taxon>Hexapoda</taxon>
        <taxon>Insecta</taxon>
        <taxon>Pterygota</taxon>
        <taxon>Neoptera</taxon>
        <taxon>Endopterygota</taxon>
        <taxon>Diptera</taxon>
        <taxon>Brachycera</taxon>
        <taxon>Muscomorpha</taxon>
        <taxon>Ephydroidea</taxon>
        <taxon>Drosophilidae</taxon>
        <taxon>Drosophila</taxon>
        <taxon>Sophophora</taxon>
    </lineage>
</organism>
<dbReference type="EMBL" id="BK002207">
    <property type="protein sequence ID" value="DAA03050.1"/>
    <property type="molecule type" value="Genomic_DNA"/>
</dbReference>